<keyword evidence="2" id="KW-1185">Reference proteome</keyword>
<reference evidence="1" key="1">
    <citation type="submission" date="2020-04" db="EMBL/GenBank/DDBJ databases">
        <authorList>
            <person name="Hogendoorn C."/>
        </authorList>
    </citation>
    <scope>NUCLEOTIDE SEQUENCE</scope>
    <source>
        <strain evidence="1">FAVT5</strain>
    </source>
</reference>
<evidence type="ECO:0000313" key="2">
    <source>
        <dbReference type="Proteomes" id="UP000501793"/>
    </source>
</evidence>
<organism evidence="1 2">
    <name type="scientific">Kyrpidia spormannii</name>
    <dbReference type="NCBI Taxonomy" id="2055160"/>
    <lineage>
        <taxon>Bacteria</taxon>
        <taxon>Bacillati</taxon>
        <taxon>Bacillota</taxon>
        <taxon>Bacilli</taxon>
        <taxon>Bacillales</taxon>
        <taxon>Alicyclobacillaceae</taxon>
        <taxon>Kyrpidia</taxon>
    </lineage>
</organism>
<proteinExistence type="predicted"/>
<dbReference type="EMBL" id="LR792684">
    <property type="protein sequence ID" value="CAB3389968.1"/>
    <property type="molecule type" value="Genomic_DNA"/>
</dbReference>
<accession>A0ACA8Z615</accession>
<gene>
    <name evidence="1" type="ORF">FAVT5_0632</name>
</gene>
<evidence type="ECO:0000313" key="1">
    <source>
        <dbReference type="EMBL" id="CAB3389968.1"/>
    </source>
</evidence>
<dbReference type="Proteomes" id="UP000501793">
    <property type="component" value="Chromosome"/>
</dbReference>
<protein>
    <submittedName>
        <fullName evidence="1">Polysaccharide deacetylase</fullName>
    </submittedName>
</protein>
<sequence>MELEQHSGKTNQKLIPDLRGVRIDMNKHILPYGVAGLVFAVLLALIVLVGVIFLHQSEPHHVLITPTTPSLSAASTDNEPIRRSDYLGKSRYHYRNRVLVLMYHHIDPHESAFTISPERFAAQMNALQQAGYHIIGLNKLLAFADSGAPVPDNAVVITFDDGYESFYKYAYPILRAHHYPATNFIIVKDTDAPNLNRKAIPHLTWLEMRKMQQDGMTFCNHTYNLHYLAVVDATGHQKPAAANAIFLPGKGRKETQQEYEARIRSDLALAEERLERELGPHPKALAFPYGAYNDTVLNVARSLGIRLFFTVKPGINPPDRTLLYRINAGTPALSAQGLLNVLRHYDQPTLTPTGSNM</sequence>
<name>A0ACA8Z615_9BACL</name>